<reference evidence="2" key="1">
    <citation type="submission" date="2017-03" db="EMBL/GenBank/DDBJ databases">
        <title>Hypothetical protein related to olfaction in boll weevil.</title>
        <authorList>
            <person name="Pires Paula D."/>
            <person name="C Togawa R."/>
        </authorList>
    </citation>
    <scope>NUCLEOTIDE SEQUENCE</scope>
</reference>
<evidence type="ECO:0000313" key="2">
    <source>
        <dbReference type="EMBL" id="AVI04899.1"/>
    </source>
</evidence>
<dbReference type="EMBL" id="KY826471">
    <property type="protein sequence ID" value="AVI04899.1"/>
    <property type="molecule type" value="mRNA"/>
</dbReference>
<dbReference type="Gene3D" id="1.10.238.20">
    <property type="entry name" value="Pheromone/general odorant binding protein domain"/>
    <property type="match status" value="1"/>
</dbReference>
<accession>A0A2P9JZF7</accession>
<proteinExistence type="evidence at transcript level"/>
<organism evidence="2">
    <name type="scientific">Anthonomus grandis</name>
    <name type="common">Mexican cotton boll weevil</name>
    <name type="synonym">Anthonomus thurberiae</name>
    <dbReference type="NCBI Taxonomy" id="7044"/>
    <lineage>
        <taxon>Eukaryota</taxon>
        <taxon>Metazoa</taxon>
        <taxon>Ecdysozoa</taxon>
        <taxon>Arthropoda</taxon>
        <taxon>Hexapoda</taxon>
        <taxon>Insecta</taxon>
        <taxon>Pterygota</taxon>
        <taxon>Neoptera</taxon>
        <taxon>Endopterygota</taxon>
        <taxon>Coleoptera</taxon>
        <taxon>Polyphaga</taxon>
        <taxon>Cucujiformia</taxon>
        <taxon>Curculionidae</taxon>
        <taxon>Curculioninae</taxon>
        <taxon>Anthonomini</taxon>
        <taxon>Anthonomus</taxon>
    </lineage>
</organism>
<feature type="chain" id="PRO_5015134724" evidence="1">
    <location>
        <begin position="18"/>
        <end position="126"/>
    </location>
</feature>
<dbReference type="Pfam" id="PF01395">
    <property type="entry name" value="PBP_GOBP"/>
    <property type="match status" value="1"/>
</dbReference>
<protein>
    <submittedName>
        <fullName evidence="2">Putative odorant-binding protein 21</fullName>
    </submittedName>
</protein>
<dbReference type="SUPFAM" id="SSF47565">
    <property type="entry name" value="Insect pheromone/odorant-binding proteins"/>
    <property type="match status" value="1"/>
</dbReference>
<dbReference type="InterPro" id="IPR006170">
    <property type="entry name" value="PBP/GOBP"/>
</dbReference>
<dbReference type="CDD" id="cd23992">
    <property type="entry name" value="PBP_GOBP"/>
    <property type="match status" value="1"/>
</dbReference>
<dbReference type="AlphaFoldDB" id="A0A2P9JZF7"/>
<feature type="signal peptide" evidence="1">
    <location>
        <begin position="1"/>
        <end position="17"/>
    </location>
</feature>
<name>A0A2P9JZF7_ANTGR</name>
<evidence type="ECO:0000256" key="1">
    <source>
        <dbReference type="SAM" id="SignalP"/>
    </source>
</evidence>
<keyword evidence="1" id="KW-0732">Signal</keyword>
<dbReference type="GO" id="GO:0005549">
    <property type="term" value="F:odorant binding"/>
    <property type="evidence" value="ECO:0007669"/>
    <property type="project" value="InterPro"/>
</dbReference>
<sequence length="126" mass="13464">MKVTLVVCMVLISAVLAAIDKTQIEEKVKAALKKCLDDMAAGGNKDEFIASIRSNPEIAGKMSVCFLKKIGWMNSDNSLNTTEMKQIVQGGLNATETEKFLDRCTADKGSPEATATNVMGCFGVAV</sequence>
<dbReference type="InterPro" id="IPR036728">
    <property type="entry name" value="PBP_GOBP_sf"/>
</dbReference>